<dbReference type="EC" id="3.5.1.28" evidence="3"/>
<dbReference type="RefSeq" id="WP_251500501.1">
    <property type="nucleotide sequence ID" value="NZ_CAJSLV010000109.1"/>
</dbReference>
<feature type="chain" id="PRO_5040938323" evidence="2">
    <location>
        <begin position="26"/>
        <end position="295"/>
    </location>
</feature>
<accession>A0A9W4E3F5</accession>
<keyword evidence="4" id="KW-1185">Reference proteome</keyword>
<proteinExistence type="predicted"/>
<reference evidence="3" key="1">
    <citation type="submission" date="2021-05" db="EMBL/GenBank/DDBJ databases">
        <authorList>
            <person name="Arsene-Ploetze F."/>
        </authorList>
    </citation>
    <scope>NUCLEOTIDE SEQUENCE</scope>
    <source>
        <strain evidence="3">DSM 42138</strain>
    </source>
</reference>
<dbReference type="Gene3D" id="2.115.10.10">
    <property type="entry name" value="Tachylectin 2"/>
    <property type="match status" value="1"/>
</dbReference>
<keyword evidence="3" id="KW-0378">Hydrolase</keyword>
<dbReference type="Proteomes" id="UP001152519">
    <property type="component" value="Unassembled WGS sequence"/>
</dbReference>
<keyword evidence="1 2" id="KW-0732">Signal</keyword>
<feature type="signal peptide" evidence="2">
    <location>
        <begin position="1"/>
        <end position="25"/>
    </location>
</feature>
<dbReference type="InterPro" id="IPR013517">
    <property type="entry name" value="FG-GAP"/>
</dbReference>
<dbReference type="GO" id="GO:0008745">
    <property type="term" value="F:N-acetylmuramoyl-L-alanine amidase activity"/>
    <property type="evidence" value="ECO:0007669"/>
    <property type="project" value="UniProtKB-EC"/>
</dbReference>
<name>A0A9W4E3F5_9ACTN</name>
<dbReference type="InterPro" id="IPR028994">
    <property type="entry name" value="Integrin_alpha_N"/>
</dbReference>
<dbReference type="SUPFAM" id="SSF69318">
    <property type="entry name" value="Integrin alpha N-terminal domain"/>
    <property type="match status" value="1"/>
</dbReference>
<organism evidence="3 4">
    <name type="scientific">Actinacidiphila cocklensis</name>
    <dbReference type="NCBI Taxonomy" id="887465"/>
    <lineage>
        <taxon>Bacteria</taxon>
        <taxon>Bacillati</taxon>
        <taxon>Actinomycetota</taxon>
        <taxon>Actinomycetes</taxon>
        <taxon>Kitasatosporales</taxon>
        <taxon>Streptomycetaceae</taxon>
        <taxon>Actinacidiphila</taxon>
    </lineage>
</organism>
<sequence length="295" mass="30518">MKAKAAAIAAGALALTLGTTMAASANDGPVTVGTAHAVSQHSSRSAFSASPNAAAAAEPIWALGIDGRDSAGNLWDYGPRANGGFDSKENMGNGFGPAKALFKNNPANDENVNLYANFGGTLHMYPGNKVIGTGWSIYNTFVTPGNLGGAAYPDLLARDSAGVLWEYLSNKDGTFTGRRKVGGGWNAFTQITGRGDLNGDGKPDIVARDKSGVLWMYKGTGLADAPLNGNRVRIGGGWNTYNKILGLGDSNGDAVNDLIARDSAGVLYVYAGTGTGGFHARAKIGTGWNAFNYLF</sequence>
<gene>
    <name evidence="3" type="ORF">SCOCK_750019</name>
</gene>
<comment type="caution">
    <text evidence="3">The sequence shown here is derived from an EMBL/GenBank/DDBJ whole genome shotgun (WGS) entry which is preliminary data.</text>
</comment>
<evidence type="ECO:0000313" key="4">
    <source>
        <dbReference type="Proteomes" id="UP001152519"/>
    </source>
</evidence>
<dbReference type="PANTHER" id="PTHR44103:SF1">
    <property type="entry name" value="PROPROTEIN CONVERTASE P"/>
    <property type="match status" value="1"/>
</dbReference>
<evidence type="ECO:0000256" key="2">
    <source>
        <dbReference type="SAM" id="SignalP"/>
    </source>
</evidence>
<evidence type="ECO:0000256" key="1">
    <source>
        <dbReference type="ARBA" id="ARBA00022729"/>
    </source>
</evidence>
<dbReference type="Pfam" id="PF13517">
    <property type="entry name" value="FG-GAP_3"/>
    <property type="match status" value="1"/>
</dbReference>
<protein>
    <submittedName>
        <fullName evidence="3">N-acetylmuramoyl-L-alanine amidase</fullName>
        <ecNumber evidence="3">3.5.1.28</ecNumber>
    </submittedName>
</protein>
<evidence type="ECO:0000313" key="3">
    <source>
        <dbReference type="EMBL" id="CAG6398737.1"/>
    </source>
</evidence>
<dbReference type="AlphaFoldDB" id="A0A9W4E3F5"/>
<dbReference type="PANTHER" id="PTHR44103">
    <property type="entry name" value="PROPROTEIN CONVERTASE P"/>
    <property type="match status" value="1"/>
</dbReference>
<dbReference type="EMBL" id="CAJSLV010000109">
    <property type="protein sequence ID" value="CAG6398737.1"/>
    <property type="molecule type" value="Genomic_DNA"/>
</dbReference>